<evidence type="ECO:0000256" key="2">
    <source>
        <dbReference type="SAM" id="SignalP"/>
    </source>
</evidence>
<keyword evidence="1" id="KW-1015">Disulfide bond</keyword>
<dbReference type="EnsemblMetazoa" id="ENSAATROPT007480">
    <property type="protein sequence ID" value="ENSAATROPP006703"/>
    <property type="gene ID" value="ENSAATROPG006089"/>
</dbReference>
<dbReference type="PANTHER" id="PTHR19143:SF327">
    <property type="entry name" value="FI21813P1-RELATED"/>
    <property type="match status" value="1"/>
</dbReference>
<dbReference type="GO" id="GO:0005615">
    <property type="term" value="C:extracellular space"/>
    <property type="evidence" value="ECO:0007669"/>
    <property type="project" value="TreeGrafter"/>
</dbReference>
<dbReference type="Pfam" id="PF00147">
    <property type="entry name" value="Fibrinogen_C"/>
    <property type="match status" value="1"/>
</dbReference>
<evidence type="ECO:0000256" key="1">
    <source>
        <dbReference type="ARBA" id="ARBA00023157"/>
    </source>
</evidence>
<evidence type="ECO:0000259" key="3">
    <source>
        <dbReference type="PROSITE" id="PS51406"/>
    </source>
</evidence>
<name>A0AAG5D7U1_ANOAO</name>
<proteinExistence type="predicted"/>
<keyword evidence="2" id="KW-0732">Signal</keyword>
<dbReference type="PROSITE" id="PS51406">
    <property type="entry name" value="FIBRINOGEN_C_2"/>
    <property type="match status" value="1"/>
</dbReference>
<dbReference type="AlphaFoldDB" id="A0AAG5D7U1"/>
<dbReference type="Proteomes" id="UP000075880">
    <property type="component" value="Unassembled WGS sequence"/>
</dbReference>
<feature type="chain" id="PRO_5042493837" description="Fibrinogen C-terminal domain-containing protein" evidence="2">
    <location>
        <begin position="27"/>
        <end position="360"/>
    </location>
</feature>
<dbReference type="InterPro" id="IPR020837">
    <property type="entry name" value="Fibrinogen_CS"/>
</dbReference>
<organism evidence="4 5">
    <name type="scientific">Anopheles atroparvus</name>
    <name type="common">European mosquito</name>
    <dbReference type="NCBI Taxonomy" id="41427"/>
    <lineage>
        <taxon>Eukaryota</taxon>
        <taxon>Metazoa</taxon>
        <taxon>Ecdysozoa</taxon>
        <taxon>Arthropoda</taxon>
        <taxon>Hexapoda</taxon>
        <taxon>Insecta</taxon>
        <taxon>Pterygota</taxon>
        <taxon>Neoptera</taxon>
        <taxon>Endopterygota</taxon>
        <taxon>Diptera</taxon>
        <taxon>Nematocera</taxon>
        <taxon>Culicoidea</taxon>
        <taxon>Culicidae</taxon>
        <taxon>Anophelinae</taxon>
        <taxon>Anopheles</taxon>
    </lineage>
</organism>
<evidence type="ECO:0000313" key="5">
    <source>
        <dbReference type="Proteomes" id="UP000075880"/>
    </source>
</evidence>
<dbReference type="InterPro" id="IPR002181">
    <property type="entry name" value="Fibrinogen_a/b/g_C_dom"/>
</dbReference>
<dbReference type="PROSITE" id="PS00514">
    <property type="entry name" value="FIBRINOGEN_C_1"/>
    <property type="match status" value="1"/>
</dbReference>
<dbReference type="InterPro" id="IPR036056">
    <property type="entry name" value="Fibrinogen-like_C"/>
</dbReference>
<feature type="domain" description="Fibrinogen C-terminal" evidence="3">
    <location>
        <begin position="148"/>
        <end position="360"/>
    </location>
</feature>
<keyword evidence="5" id="KW-1185">Reference proteome</keyword>
<evidence type="ECO:0000313" key="4">
    <source>
        <dbReference type="EnsemblMetazoa" id="ENSAATROPP006703"/>
    </source>
</evidence>
<dbReference type="CDD" id="cd00087">
    <property type="entry name" value="FReD"/>
    <property type="match status" value="1"/>
</dbReference>
<dbReference type="Gene3D" id="3.90.215.10">
    <property type="entry name" value="Gamma Fibrinogen, chain A, domain 1"/>
    <property type="match status" value="1"/>
</dbReference>
<feature type="signal peptide" evidence="2">
    <location>
        <begin position="1"/>
        <end position="26"/>
    </location>
</feature>
<dbReference type="InterPro" id="IPR050373">
    <property type="entry name" value="Fibrinogen_C-term_domain"/>
</dbReference>
<protein>
    <recommendedName>
        <fullName evidence="3">Fibrinogen C-terminal domain-containing protein</fullName>
    </recommendedName>
</protein>
<dbReference type="SUPFAM" id="SSF56496">
    <property type="entry name" value="Fibrinogen C-terminal domain-like"/>
    <property type="match status" value="1"/>
</dbReference>
<accession>A0AAG5D7U1</accession>
<dbReference type="PANTHER" id="PTHR19143">
    <property type="entry name" value="FIBRINOGEN/TENASCIN/ANGIOPOEITIN"/>
    <property type="match status" value="1"/>
</dbReference>
<sequence>MAYSVLPVILCFGMVLILQNCVRVDANTDVANGTTSQAGYGFEMLMAKVDYLQYKVLELDLGAKEHTEVIIQNQNHLESVYRSLLWSISQLDQAVAHNLTNLQDQSRKILLQQIACASHEQMRAEIARIAPTSALSVNSQTLLDLCAVRTKGPYRSCKDEPSKVSGKYLLQPSENDEPFVAFCEQSKFGGGWLLMQSRFDGALNFNRNWKEYREGFGSADREYWIGLERLHQLSTRRSVELLVEMEDFVGNCGYARYKEFEIGNESEQYPLKKLGAYRGTAGDSLTSHKGMMFTTVDRDNDVYSGNCATRNGGGWWFYKCHPSNLNGNYMNKMDWTAIIWHGFRNSTQGLAYTRMMIREV</sequence>
<dbReference type="NCBIfam" id="NF040941">
    <property type="entry name" value="GGGWT_bact"/>
    <property type="match status" value="1"/>
</dbReference>
<dbReference type="InterPro" id="IPR014716">
    <property type="entry name" value="Fibrinogen_a/b/g_C_1"/>
</dbReference>
<dbReference type="SMART" id="SM00186">
    <property type="entry name" value="FBG"/>
    <property type="match status" value="1"/>
</dbReference>
<reference evidence="4" key="1">
    <citation type="submission" date="2024-04" db="UniProtKB">
        <authorList>
            <consortium name="EnsemblMetazoa"/>
        </authorList>
    </citation>
    <scope>IDENTIFICATION</scope>
    <source>
        <strain evidence="4">EBRO</strain>
    </source>
</reference>